<proteinExistence type="predicted"/>
<dbReference type="AlphaFoldDB" id="G5H918"/>
<dbReference type="STRING" id="742725.HMPREF9450_02104"/>
<protein>
    <recommendedName>
        <fullName evidence="3">Phage head morphogenesis domain-containing protein</fullName>
    </recommendedName>
</protein>
<keyword evidence="2" id="KW-1185">Reference proteome</keyword>
<sequence>MSGPYEKILAAERSKEVKKVMGALLGLPVNLVPDLIQVREQYLASFFRKLYLNIGPQVADDEFREKIGQKNDRSIGWERGLYDFIEQYSGTKISMVSGTLKEWIVKQVQEYVTLMQHEGQSIETVTRNMRDVVVKKWNTAELWQVRRIVQFESLACSSVARQLSIDSLGVEYTKTWMISGHNTRPGHQVMDGVTVGQQEYFYPEGEKMEYPRDIRFGASAGNLINCMCSVVYNVV</sequence>
<reference evidence="1 2" key="1">
    <citation type="submission" date="2011-08" db="EMBL/GenBank/DDBJ databases">
        <title>The Genome Sequence of Alistipes indistinctus YIT 12060.</title>
        <authorList>
            <consortium name="The Broad Institute Genome Sequencing Platform"/>
            <person name="Earl A."/>
            <person name="Ward D."/>
            <person name="Feldgarden M."/>
            <person name="Gevers D."/>
            <person name="Morotomi M."/>
            <person name="Young S.K."/>
            <person name="Zeng Q."/>
            <person name="Gargeya S."/>
            <person name="Fitzgerald M."/>
            <person name="Haas B."/>
            <person name="Abouelleil A."/>
            <person name="Alvarado L."/>
            <person name="Arachchi H.M."/>
            <person name="Berlin A."/>
            <person name="Brown A."/>
            <person name="Chapman S.B."/>
            <person name="Chen Z."/>
            <person name="Dunbar C."/>
            <person name="Freedman E."/>
            <person name="Gearin G."/>
            <person name="Gellesch M."/>
            <person name="Goldberg J."/>
            <person name="Griggs A."/>
            <person name="Gujja S."/>
            <person name="Heiman D."/>
            <person name="Howarth C."/>
            <person name="Larson L."/>
            <person name="Lui A."/>
            <person name="MacDonald P.J.P."/>
            <person name="Montmayeur A."/>
            <person name="Murphy C."/>
            <person name="Neiman D."/>
            <person name="Pearson M."/>
            <person name="Priest M."/>
            <person name="Roberts A."/>
            <person name="Saif S."/>
            <person name="Shea T."/>
            <person name="Shenoy N."/>
            <person name="Sisk P."/>
            <person name="Stolte C."/>
            <person name="Sykes S."/>
            <person name="Wortman J."/>
            <person name="Nusbaum C."/>
            <person name="Birren B."/>
        </authorList>
    </citation>
    <scope>NUCLEOTIDE SEQUENCE [LARGE SCALE GENOMIC DNA]</scope>
    <source>
        <strain evidence="1 2">YIT 12060</strain>
    </source>
</reference>
<evidence type="ECO:0008006" key="3">
    <source>
        <dbReference type="Google" id="ProtNLM"/>
    </source>
</evidence>
<evidence type="ECO:0000313" key="2">
    <source>
        <dbReference type="Proteomes" id="UP000006008"/>
    </source>
</evidence>
<evidence type="ECO:0000313" key="1">
    <source>
        <dbReference type="EMBL" id="EHB92055.1"/>
    </source>
</evidence>
<comment type="caution">
    <text evidence="1">The sequence shown here is derived from an EMBL/GenBank/DDBJ whole genome shotgun (WGS) entry which is preliminary data.</text>
</comment>
<accession>G5H918</accession>
<dbReference type="EMBL" id="ADLD01000013">
    <property type="protein sequence ID" value="EHB92055.1"/>
    <property type="molecule type" value="Genomic_DNA"/>
</dbReference>
<organism evidence="1 2">
    <name type="scientific">Alistipes indistinctus YIT 12060</name>
    <dbReference type="NCBI Taxonomy" id="742725"/>
    <lineage>
        <taxon>Bacteria</taxon>
        <taxon>Pseudomonadati</taxon>
        <taxon>Bacteroidota</taxon>
        <taxon>Bacteroidia</taxon>
        <taxon>Bacteroidales</taxon>
        <taxon>Rikenellaceae</taxon>
        <taxon>Alistipes</taxon>
    </lineage>
</organism>
<gene>
    <name evidence="1" type="ORF">HMPREF9450_02104</name>
</gene>
<dbReference type="Proteomes" id="UP000006008">
    <property type="component" value="Unassembled WGS sequence"/>
</dbReference>
<dbReference type="HOGENOM" id="CLU_1178257_0_0_10"/>
<name>G5H918_9BACT</name>